<dbReference type="Proteomes" id="UP000283633">
    <property type="component" value="Unassembled WGS sequence"/>
</dbReference>
<evidence type="ECO:0000313" key="1">
    <source>
        <dbReference type="EMBL" id="RRK09471.1"/>
    </source>
</evidence>
<evidence type="ECO:0000313" key="2">
    <source>
        <dbReference type="Proteomes" id="UP000283633"/>
    </source>
</evidence>
<organism evidence="1 2">
    <name type="scientific">Lactiplantibacillus garii</name>
    <dbReference type="NCBI Taxonomy" id="2306423"/>
    <lineage>
        <taxon>Bacteria</taxon>
        <taxon>Bacillati</taxon>
        <taxon>Bacillota</taxon>
        <taxon>Bacilli</taxon>
        <taxon>Lactobacillales</taxon>
        <taxon>Lactobacillaceae</taxon>
        <taxon>Lactiplantibacillus</taxon>
    </lineage>
</organism>
<dbReference type="InterPro" id="IPR008979">
    <property type="entry name" value="Galactose-bd-like_sf"/>
</dbReference>
<dbReference type="EMBL" id="QWZQ01000054">
    <property type="protein sequence ID" value="RRK09471.1"/>
    <property type="molecule type" value="Genomic_DNA"/>
</dbReference>
<dbReference type="AlphaFoldDB" id="A0A426D4F8"/>
<sequence length="270" mass="30689">MLDQEDHVKTGVFSYDKVSKPYRVSGNDLAVLGIKKMAWQVGEKIRVTTEQPASYVWVQLDETLAPTLVYLADTKWTYTIPAEKCTVDTAFESHRHYLMVRTAMPAEIGAYQNLALNPHDQRATSTAYPHVFTNVTDEPDPVFWPQNAVDGKLANISHGSYPYGSWGIHEHANATLTIDFGRVVKLTTVRLLFRHDHLERVHDGYWDHVTLAFSNGDERTFETDDCADFQTLTFEPQLTDKLILKDLHKAPNSARFVALTQIEAYGYNQL</sequence>
<dbReference type="OrthoDB" id="5674083at2"/>
<reference evidence="1 2" key="1">
    <citation type="submission" date="2018-08" db="EMBL/GenBank/DDBJ databases">
        <title>Genome Lactobacillus garii FI11369.</title>
        <authorList>
            <person name="Diaz M."/>
            <person name="Narbad A."/>
        </authorList>
    </citation>
    <scope>NUCLEOTIDE SEQUENCE [LARGE SCALE GENOMIC DNA]</scope>
    <source>
        <strain evidence="1 2">FI11369</strain>
    </source>
</reference>
<gene>
    <name evidence="1" type="ORF">D1831_12555</name>
</gene>
<comment type="caution">
    <text evidence="1">The sequence shown here is derived from an EMBL/GenBank/DDBJ whole genome shotgun (WGS) entry which is preliminary data.</text>
</comment>
<proteinExistence type="predicted"/>
<protein>
    <recommendedName>
        <fullName evidence="3">Carbohydrate-binding protein</fullName>
    </recommendedName>
</protein>
<name>A0A426D4F8_9LACO</name>
<keyword evidence="2" id="KW-1185">Reference proteome</keyword>
<dbReference type="Gene3D" id="2.60.120.260">
    <property type="entry name" value="Galactose-binding domain-like"/>
    <property type="match status" value="1"/>
</dbReference>
<accession>A0A426D4F8</accession>
<evidence type="ECO:0008006" key="3">
    <source>
        <dbReference type="Google" id="ProtNLM"/>
    </source>
</evidence>
<dbReference type="SUPFAM" id="SSF49785">
    <property type="entry name" value="Galactose-binding domain-like"/>
    <property type="match status" value="1"/>
</dbReference>